<dbReference type="VEuPathDB" id="FungiDB:ATEG_08967"/>
<evidence type="ECO:0008006" key="11">
    <source>
        <dbReference type="Google" id="ProtNLM"/>
    </source>
</evidence>
<dbReference type="GO" id="GO:0016705">
    <property type="term" value="F:oxidoreductase activity, acting on paired donors, with incorporation or reduction of molecular oxygen"/>
    <property type="evidence" value="ECO:0007669"/>
    <property type="project" value="InterPro"/>
</dbReference>
<dbReference type="SUPFAM" id="SSF48264">
    <property type="entry name" value="Cytochrome P450"/>
    <property type="match status" value="1"/>
</dbReference>
<organism evidence="9 10">
    <name type="scientific">Aspergillus terreus (strain NIH 2624 / FGSC A1156)</name>
    <dbReference type="NCBI Taxonomy" id="341663"/>
    <lineage>
        <taxon>Eukaryota</taxon>
        <taxon>Fungi</taxon>
        <taxon>Dikarya</taxon>
        <taxon>Ascomycota</taxon>
        <taxon>Pezizomycotina</taxon>
        <taxon>Eurotiomycetes</taxon>
        <taxon>Eurotiomycetidae</taxon>
        <taxon>Eurotiales</taxon>
        <taxon>Aspergillaceae</taxon>
        <taxon>Aspergillus</taxon>
        <taxon>Aspergillus subgen. Circumdati</taxon>
    </lineage>
</organism>
<dbReference type="STRING" id="341663.Q0CBG7"/>
<evidence type="ECO:0000256" key="7">
    <source>
        <dbReference type="PIRSR" id="PIRSR602401-1"/>
    </source>
</evidence>
<dbReference type="GeneID" id="4323463"/>
<comment type="similarity">
    <text evidence="2 8">Belongs to the cytochrome P450 family.</text>
</comment>
<evidence type="ECO:0000256" key="4">
    <source>
        <dbReference type="ARBA" id="ARBA00023002"/>
    </source>
</evidence>
<keyword evidence="5 7" id="KW-0408">Iron</keyword>
<evidence type="ECO:0000256" key="1">
    <source>
        <dbReference type="ARBA" id="ARBA00001971"/>
    </source>
</evidence>
<dbReference type="PANTHER" id="PTHR24305">
    <property type="entry name" value="CYTOCHROME P450"/>
    <property type="match status" value="1"/>
</dbReference>
<dbReference type="RefSeq" id="XP_001217553.1">
    <property type="nucleotide sequence ID" value="XM_001217552.1"/>
</dbReference>
<gene>
    <name evidence="9" type="ORF">ATEG_08967</name>
</gene>
<dbReference type="GO" id="GO:0020037">
    <property type="term" value="F:heme binding"/>
    <property type="evidence" value="ECO:0007669"/>
    <property type="project" value="InterPro"/>
</dbReference>
<protein>
    <recommendedName>
        <fullName evidence="11">Pisatin demethylase</fullName>
    </recommendedName>
</protein>
<dbReference type="InterPro" id="IPR036396">
    <property type="entry name" value="Cyt_P450_sf"/>
</dbReference>
<evidence type="ECO:0000256" key="2">
    <source>
        <dbReference type="ARBA" id="ARBA00010617"/>
    </source>
</evidence>
<evidence type="ECO:0000256" key="6">
    <source>
        <dbReference type="ARBA" id="ARBA00023033"/>
    </source>
</evidence>
<dbReference type="PROSITE" id="PS00086">
    <property type="entry name" value="CYTOCHROME_P450"/>
    <property type="match status" value="1"/>
</dbReference>
<dbReference type="PRINTS" id="PR00385">
    <property type="entry name" value="P450"/>
</dbReference>
<dbReference type="CDD" id="cd11060">
    <property type="entry name" value="CYP57A1-like"/>
    <property type="match status" value="1"/>
</dbReference>
<name>Q0CBG7_ASPTN</name>
<dbReference type="InterPro" id="IPR002401">
    <property type="entry name" value="Cyt_P450_E_grp-I"/>
</dbReference>
<feature type="binding site" description="axial binding residue" evidence="7">
    <location>
        <position position="398"/>
    </location>
    <ligand>
        <name>heme</name>
        <dbReference type="ChEBI" id="CHEBI:30413"/>
    </ligand>
    <ligandPart>
        <name>Fe</name>
        <dbReference type="ChEBI" id="CHEBI:18248"/>
    </ligandPart>
</feature>
<evidence type="ECO:0000256" key="3">
    <source>
        <dbReference type="ARBA" id="ARBA00022723"/>
    </source>
</evidence>
<dbReference type="Gene3D" id="1.10.630.10">
    <property type="entry name" value="Cytochrome P450"/>
    <property type="match status" value="1"/>
</dbReference>
<evidence type="ECO:0000256" key="5">
    <source>
        <dbReference type="ARBA" id="ARBA00023004"/>
    </source>
</evidence>
<dbReference type="HOGENOM" id="CLU_001570_14_0_1"/>
<dbReference type="EMBL" id="CH476606">
    <property type="protein sequence ID" value="EAU31099.1"/>
    <property type="molecule type" value="Genomic_DNA"/>
</dbReference>
<dbReference type="Pfam" id="PF00067">
    <property type="entry name" value="p450"/>
    <property type="match status" value="1"/>
</dbReference>
<dbReference type="InterPro" id="IPR050121">
    <property type="entry name" value="Cytochrome_P450_monoxygenase"/>
</dbReference>
<proteinExistence type="inferred from homology"/>
<evidence type="ECO:0000313" key="10">
    <source>
        <dbReference type="Proteomes" id="UP000007963"/>
    </source>
</evidence>
<reference evidence="10" key="1">
    <citation type="submission" date="2005-09" db="EMBL/GenBank/DDBJ databases">
        <title>Annotation of the Aspergillus terreus NIH2624 genome.</title>
        <authorList>
            <person name="Birren B.W."/>
            <person name="Lander E.S."/>
            <person name="Galagan J.E."/>
            <person name="Nusbaum C."/>
            <person name="Devon K."/>
            <person name="Henn M."/>
            <person name="Ma L.-J."/>
            <person name="Jaffe D.B."/>
            <person name="Butler J."/>
            <person name="Alvarez P."/>
            <person name="Gnerre S."/>
            <person name="Grabherr M."/>
            <person name="Kleber M."/>
            <person name="Mauceli E.W."/>
            <person name="Brockman W."/>
            <person name="Rounsley S."/>
            <person name="Young S.K."/>
            <person name="LaButti K."/>
            <person name="Pushparaj V."/>
            <person name="DeCaprio D."/>
            <person name="Crawford M."/>
            <person name="Koehrsen M."/>
            <person name="Engels R."/>
            <person name="Montgomery P."/>
            <person name="Pearson M."/>
            <person name="Howarth C."/>
            <person name="Larson L."/>
            <person name="Luoma S."/>
            <person name="White J."/>
            <person name="Alvarado L."/>
            <person name="Kodira C.D."/>
            <person name="Zeng Q."/>
            <person name="Oleary S."/>
            <person name="Yandava C."/>
            <person name="Denning D.W."/>
            <person name="Nierman W.C."/>
            <person name="Milne T."/>
            <person name="Madden K."/>
        </authorList>
    </citation>
    <scope>NUCLEOTIDE SEQUENCE [LARGE SCALE GENOMIC DNA]</scope>
    <source>
        <strain evidence="10">NIH 2624 / FGSC A1156</strain>
    </source>
</reference>
<keyword evidence="4 8" id="KW-0560">Oxidoreductase</keyword>
<dbReference type="InterPro" id="IPR017972">
    <property type="entry name" value="Cyt_P450_CS"/>
</dbReference>
<dbReference type="eggNOG" id="KOG0156">
    <property type="taxonomic scope" value="Eukaryota"/>
</dbReference>
<sequence>MVYNGAGPAQYRKIHEKYGPIVRVGPNEVSVADPTMIPRIYGIGSKFTKTPFYTSMAPIYQGEVMDSLFTTRDPAHHKFLKSSVSQIFSMTNMKNFEIFADECTRIFMDAMLDLEGEPLDFSKWLQWYAFDVIGSLTFQRRFGFLEQRTDVDGMIGKIDIGLQYVKVLGQFPSLIPFLQTISMSRPIQKLNIFPDTMDKFLKITEEEIKTYDNNNGTEKAQRTDFLAQLRAVESSRKLSHRDMMNHLSNNLLAGSDTTAISLRAMFYYIVKNPRVYRKIQSEIDEADQKGLLSEFVTYEECLKLPYLQATMKEAMRLHPGVGFPLERFVPPEGAEICGYALPGGTNVSISAPVIHVLKEIYGEDAESFRPERWLEATPEALKAMDRAFLAFGHGARTCIGKNISIMEMGKFVPQMFRHFNITWASQRPEWETHAAWFWKQSGLILRLEKRK</sequence>
<dbReference type="GO" id="GO:0005506">
    <property type="term" value="F:iron ion binding"/>
    <property type="evidence" value="ECO:0007669"/>
    <property type="project" value="InterPro"/>
</dbReference>
<dbReference type="PRINTS" id="PR00463">
    <property type="entry name" value="EP450I"/>
</dbReference>
<dbReference type="OMA" id="IMEMGKF"/>
<dbReference type="InterPro" id="IPR001128">
    <property type="entry name" value="Cyt_P450"/>
</dbReference>
<dbReference type="OrthoDB" id="3934656at2759"/>
<dbReference type="AlphaFoldDB" id="Q0CBG7"/>
<keyword evidence="6 8" id="KW-0503">Monooxygenase</keyword>
<keyword evidence="3 7" id="KW-0479">Metal-binding</keyword>
<keyword evidence="7 8" id="KW-0349">Heme</keyword>
<evidence type="ECO:0000256" key="8">
    <source>
        <dbReference type="RuleBase" id="RU000461"/>
    </source>
</evidence>
<dbReference type="Proteomes" id="UP000007963">
    <property type="component" value="Unassembled WGS sequence"/>
</dbReference>
<dbReference type="PANTHER" id="PTHR24305:SF232">
    <property type="entry name" value="P450, PUTATIVE (EUROFUNG)-RELATED"/>
    <property type="match status" value="1"/>
</dbReference>
<accession>Q0CBG7</accession>
<comment type="cofactor">
    <cofactor evidence="1 7">
        <name>heme</name>
        <dbReference type="ChEBI" id="CHEBI:30413"/>
    </cofactor>
</comment>
<dbReference type="GO" id="GO:0004497">
    <property type="term" value="F:monooxygenase activity"/>
    <property type="evidence" value="ECO:0007669"/>
    <property type="project" value="UniProtKB-KW"/>
</dbReference>
<evidence type="ECO:0000313" key="9">
    <source>
        <dbReference type="EMBL" id="EAU31099.1"/>
    </source>
</evidence>